<accession>A0A7K4HXD0</accession>
<proteinExistence type="predicted"/>
<gene>
    <name evidence="1" type="primary">sgrT</name>
    <name evidence="1" type="ORF">HVY52_03735</name>
</gene>
<evidence type="ECO:0000313" key="2">
    <source>
        <dbReference type="Proteomes" id="UP000510927"/>
    </source>
</evidence>
<dbReference type="GO" id="GO:0046325">
    <property type="term" value="P:negative regulation of D-glucose import"/>
    <property type="evidence" value="ECO:0007669"/>
    <property type="project" value="InterPro"/>
</dbReference>
<dbReference type="InterPro" id="IPR031767">
    <property type="entry name" value="SgrT"/>
</dbReference>
<dbReference type="Pfam" id="PF15894">
    <property type="entry name" value="SgrT"/>
    <property type="match status" value="1"/>
</dbReference>
<dbReference type="EMBL" id="CP055675">
    <property type="protein sequence ID" value="QLM98964.1"/>
    <property type="molecule type" value="Genomic_DNA"/>
</dbReference>
<dbReference type="RefSeq" id="WP_000553887.1">
    <property type="nucleotide sequence ID" value="NZ_AP027926.1"/>
</dbReference>
<sequence>MHQFYQRYFTATEKLSWLYWLSASRRLAMLEELMQWELSAP</sequence>
<reference evidence="1 2" key="1">
    <citation type="submission" date="2020-06" db="EMBL/GenBank/DDBJ databases">
        <title>REHAB project genomes.</title>
        <authorList>
            <person name="Shaw L.P."/>
        </authorList>
    </citation>
    <scope>NUCLEOTIDE SEQUENCE [LARGE SCALE GENOMIC DNA]</scope>
    <source>
        <strain evidence="1 2">RHB28-C13</strain>
    </source>
</reference>
<dbReference type="AlphaFoldDB" id="A0A7K4HXD0"/>
<organism evidence="1 2">
    <name type="scientific">Escherichia fergusonii</name>
    <dbReference type="NCBI Taxonomy" id="564"/>
    <lineage>
        <taxon>Bacteria</taxon>
        <taxon>Pseudomonadati</taxon>
        <taxon>Pseudomonadota</taxon>
        <taxon>Gammaproteobacteria</taxon>
        <taxon>Enterobacterales</taxon>
        <taxon>Enterobacteriaceae</taxon>
        <taxon>Escherichia</taxon>
    </lineage>
</organism>
<dbReference type="Proteomes" id="UP000510927">
    <property type="component" value="Chromosome"/>
</dbReference>
<protein>
    <submittedName>
        <fullName evidence="1">Glucose uptake inhibitor SgrT</fullName>
    </submittedName>
</protein>
<evidence type="ECO:0000313" key="1">
    <source>
        <dbReference type="EMBL" id="QLM98964.1"/>
    </source>
</evidence>
<dbReference type="GeneID" id="75058828"/>
<name>A0A7K4HXD0_ESCFE</name>